<reference evidence="10 11" key="1">
    <citation type="journal article" date="2016" name="PLoS Pathog.">
        <title>Biosynthesis of antibiotic leucinostatins in bio-control fungus Purpureocillium lilacinum and their inhibition on phytophthora revealed by genome mining.</title>
        <authorList>
            <person name="Wang G."/>
            <person name="Liu Z."/>
            <person name="Lin R."/>
            <person name="Li E."/>
            <person name="Mao Z."/>
            <person name="Ling J."/>
            <person name="Yang Y."/>
            <person name="Yin W.B."/>
            <person name="Xie B."/>
        </authorList>
    </citation>
    <scope>NUCLEOTIDE SEQUENCE [LARGE SCALE GENOMIC DNA]</scope>
    <source>
        <strain evidence="10">170</strain>
    </source>
</reference>
<dbReference type="GO" id="GO:0005634">
    <property type="term" value="C:nucleus"/>
    <property type="evidence" value="ECO:0007669"/>
    <property type="project" value="UniProtKB-SubCell"/>
</dbReference>
<keyword evidence="2" id="KW-0479">Metal-binding</keyword>
<feature type="domain" description="C2H2-type" evidence="9">
    <location>
        <begin position="124"/>
        <end position="154"/>
    </location>
</feature>
<evidence type="ECO:0000256" key="4">
    <source>
        <dbReference type="ARBA" id="ARBA00022771"/>
    </source>
</evidence>
<dbReference type="SUPFAM" id="SSF57667">
    <property type="entry name" value="beta-beta-alpha zinc fingers"/>
    <property type="match status" value="1"/>
</dbReference>
<sequence>MMLNPYPADQGYSPSAPPMMPQTTAAASHPQPIAPPAGGCVPPVLLPMPHGPITSKLGVSSPYGPGSLMQANPVPYDEDQPTRVVGSQRRRGILPSAPGRPVAPTAGAGTKSTVTPIKDADGKFPCPHCTKSYLHAKHLKRHLLRRKSNTGDRPYMCVLCHDTFSRSDILKRHFQKCSVRRGHPTGVSHLSHPQAHVKQHGQAEKADGLGNDGDMDHLNGLNNMSSGVAHPFGMPPVSDDMHKMTGDQNHLSRSSSASQGRNEMAPNMGVPQPYGRIFLHE</sequence>
<dbReference type="PANTHER" id="PTHR40626:SF12">
    <property type="entry name" value="RFEC"/>
    <property type="match status" value="1"/>
</dbReference>
<keyword evidence="6" id="KW-0539">Nucleus</keyword>
<feature type="region of interest" description="Disordered" evidence="8">
    <location>
        <begin position="92"/>
        <end position="116"/>
    </location>
</feature>
<dbReference type="InterPro" id="IPR036236">
    <property type="entry name" value="Znf_C2H2_sf"/>
</dbReference>
<dbReference type="GO" id="GO:0000785">
    <property type="term" value="C:chromatin"/>
    <property type="evidence" value="ECO:0007669"/>
    <property type="project" value="TreeGrafter"/>
</dbReference>
<gene>
    <name evidence="10" type="ORF">VFPPC_17002</name>
</gene>
<accession>A0A179EYL8</accession>
<dbReference type="InterPro" id="IPR051059">
    <property type="entry name" value="VerF-like"/>
</dbReference>
<protein>
    <recommendedName>
        <fullName evidence="9">C2H2-type domain-containing protein</fullName>
    </recommendedName>
</protein>
<keyword evidence="3" id="KW-0677">Repeat</keyword>
<dbReference type="EMBL" id="LSBJ02000002">
    <property type="protein sequence ID" value="OAQ58252.1"/>
    <property type="molecule type" value="Genomic_DNA"/>
</dbReference>
<feature type="region of interest" description="Disordered" evidence="8">
    <location>
        <begin position="187"/>
        <end position="281"/>
    </location>
</feature>
<evidence type="ECO:0000259" key="9">
    <source>
        <dbReference type="PROSITE" id="PS50157"/>
    </source>
</evidence>
<dbReference type="STRING" id="1380566.A0A179EYL8"/>
<evidence type="ECO:0000256" key="8">
    <source>
        <dbReference type="SAM" id="MobiDB-lite"/>
    </source>
</evidence>
<evidence type="ECO:0000256" key="3">
    <source>
        <dbReference type="ARBA" id="ARBA00022737"/>
    </source>
</evidence>
<dbReference type="GeneID" id="28858748"/>
<dbReference type="InterPro" id="IPR013087">
    <property type="entry name" value="Znf_C2H2_type"/>
</dbReference>
<evidence type="ECO:0000313" key="11">
    <source>
        <dbReference type="Proteomes" id="UP000078397"/>
    </source>
</evidence>
<evidence type="ECO:0000256" key="7">
    <source>
        <dbReference type="PROSITE-ProRule" id="PRU00042"/>
    </source>
</evidence>
<keyword evidence="5" id="KW-0862">Zinc</keyword>
<dbReference type="Gene3D" id="3.30.160.60">
    <property type="entry name" value="Classic Zinc Finger"/>
    <property type="match status" value="1"/>
</dbReference>
<comment type="caution">
    <text evidence="10">The sequence shown here is derived from an EMBL/GenBank/DDBJ whole genome shotgun (WGS) entry which is preliminary data.</text>
</comment>
<dbReference type="GO" id="GO:0000978">
    <property type="term" value="F:RNA polymerase II cis-regulatory region sequence-specific DNA binding"/>
    <property type="evidence" value="ECO:0007669"/>
    <property type="project" value="InterPro"/>
</dbReference>
<organism evidence="10 11">
    <name type="scientific">Pochonia chlamydosporia 170</name>
    <dbReference type="NCBI Taxonomy" id="1380566"/>
    <lineage>
        <taxon>Eukaryota</taxon>
        <taxon>Fungi</taxon>
        <taxon>Dikarya</taxon>
        <taxon>Ascomycota</taxon>
        <taxon>Pezizomycotina</taxon>
        <taxon>Sordariomycetes</taxon>
        <taxon>Hypocreomycetidae</taxon>
        <taxon>Hypocreales</taxon>
        <taxon>Clavicipitaceae</taxon>
        <taxon>Pochonia</taxon>
    </lineage>
</organism>
<keyword evidence="4 7" id="KW-0863">Zinc-finger</keyword>
<dbReference type="AlphaFoldDB" id="A0A179EYL8"/>
<dbReference type="OrthoDB" id="4949250at2759"/>
<evidence type="ECO:0000313" key="10">
    <source>
        <dbReference type="EMBL" id="OAQ58252.1"/>
    </source>
</evidence>
<dbReference type="KEGG" id="pchm:VFPPC_17002"/>
<proteinExistence type="predicted"/>
<evidence type="ECO:0000256" key="2">
    <source>
        <dbReference type="ARBA" id="ARBA00022723"/>
    </source>
</evidence>
<evidence type="ECO:0000256" key="1">
    <source>
        <dbReference type="ARBA" id="ARBA00004123"/>
    </source>
</evidence>
<dbReference type="Proteomes" id="UP000078397">
    <property type="component" value="Unassembled WGS sequence"/>
</dbReference>
<feature type="compositionally biased region" description="Polar residues" evidence="8">
    <location>
        <begin position="246"/>
        <end position="261"/>
    </location>
</feature>
<dbReference type="PANTHER" id="PTHR40626">
    <property type="entry name" value="MIP31509P"/>
    <property type="match status" value="1"/>
</dbReference>
<keyword evidence="11" id="KW-1185">Reference proteome</keyword>
<dbReference type="RefSeq" id="XP_018136438.1">
    <property type="nucleotide sequence ID" value="XM_018294754.1"/>
</dbReference>
<dbReference type="GO" id="GO:0000981">
    <property type="term" value="F:DNA-binding transcription factor activity, RNA polymerase II-specific"/>
    <property type="evidence" value="ECO:0007669"/>
    <property type="project" value="InterPro"/>
</dbReference>
<feature type="region of interest" description="Disordered" evidence="8">
    <location>
        <begin position="1"/>
        <end position="30"/>
    </location>
</feature>
<comment type="subcellular location">
    <subcellularLocation>
        <location evidence="1">Nucleus</location>
    </subcellularLocation>
</comment>
<name>A0A179EYL8_METCM</name>
<evidence type="ECO:0000256" key="6">
    <source>
        <dbReference type="ARBA" id="ARBA00023242"/>
    </source>
</evidence>
<dbReference type="PROSITE" id="PS50157">
    <property type="entry name" value="ZINC_FINGER_C2H2_2"/>
    <property type="match status" value="1"/>
</dbReference>
<dbReference type="GO" id="GO:0008270">
    <property type="term" value="F:zinc ion binding"/>
    <property type="evidence" value="ECO:0007669"/>
    <property type="project" value="UniProtKB-KW"/>
</dbReference>
<evidence type="ECO:0000256" key="5">
    <source>
        <dbReference type="ARBA" id="ARBA00022833"/>
    </source>
</evidence>